<keyword evidence="4 6" id="KW-1133">Transmembrane helix</keyword>
<reference evidence="8" key="1">
    <citation type="submission" date="2020-11" db="EMBL/GenBank/DDBJ databases">
        <authorList>
            <consortium name="DOE Joint Genome Institute"/>
            <person name="Ahrendt S."/>
            <person name="Riley R."/>
            <person name="Andreopoulos W."/>
            <person name="Labutti K."/>
            <person name="Pangilinan J."/>
            <person name="Ruiz-Duenas F.J."/>
            <person name="Barrasa J.M."/>
            <person name="Sanchez-Garcia M."/>
            <person name="Camarero S."/>
            <person name="Miyauchi S."/>
            <person name="Serrano A."/>
            <person name="Linde D."/>
            <person name="Babiker R."/>
            <person name="Drula E."/>
            <person name="Ayuso-Fernandez I."/>
            <person name="Pacheco R."/>
            <person name="Padilla G."/>
            <person name="Ferreira P."/>
            <person name="Barriuso J."/>
            <person name="Kellner H."/>
            <person name="Castanera R."/>
            <person name="Alfaro M."/>
            <person name="Ramirez L."/>
            <person name="Pisabarro A.G."/>
            <person name="Kuo A."/>
            <person name="Tritt A."/>
            <person name="Lipzen A."/>
            <person name="He G."/>
            <person name="Yan M."/>
            <person name="Ng V."/>
            <person name="Cullen D."/>
            <person name="Martin F."/>
            <person name="Rosso M.-N."/>
            <person name="Henrissat B."/>
            <person name="Hibbett D."/>
            <person name="Martinez A.T."/>
            <person name="Grigoriev I.V."/>
        </authorList>
    </citation>
    <scope>NUCLEOTIDE SEQUENCE</scope>
    <source>
        <strain evidence="8">CBS 506.95</strain>
    </source>
</reference>
<keyword evidence="9" id="KW-1185">Reference proteome</keyword>
<dbReference type="InterPro" id="IPR036259">
    <property type="entry name" value="MFS_trans_sf"/>
</dbReference>
<dbReference type="Pfam" id="PF07690">
    <property type="entry name" value="MFS_1"/>
    <property type="match status" value="1"/>
</dbReference>
<dbReference type="GO" id="GO:0022857">
    <property type="term" value="F:transmembrane transporter activity"/>
    <property type="evidence" value="ECO:0007669"/>
    <property type="project" value="InterPro"/>
</dbReference>
<gene>
    <name evidence="8" type="ORF">CPB83DRAFT_729328</name>
</gene>
<feature type="transmembrane region" description="Helical" evidence="6">
    <location>
        <begin position="178"/>
        <end position="200"/>
    </location>
</feature>
<protein>
    <submittedName>
        <fullName evidence="8">Major facilitator superfamily domain-containing protein</fullName>
    </submittedName>
</protein>
<comment type="caution">
    <text evidence="8">The sequence shown here is derived from an EMBL/GenBank/DDBJ whole genome shotgun (WGS) entry which is preliminary data.</text>
</comment>
<dbReference type="OrthoDB" id="419616at2759"/>
<dbReference type="PANTHER" id="PTHR23504:SF15">
    <property type="entry name" value="MAJOR FACILITATOR SUPERFAMILY (MFS) PROFILE DOMAIN-CONTAINING PROTEIN"/>
    <property type="match status" value="1"/>
</dbReference>
<comment type="subcellular location">
    <subcellularLocation>
        <location evidence="1">Membrane</location>
        <topology evidence="1">Multi-pass membrane protein</topology>
    </subcellularLocation>
</comment>
<evidence type="ECO:0000256" key="2">
    <source>
        <dbReference type="ARBA" id="ARBA00022448"/>
    </source>
</evidence>
<organism evidence="8 9">
    <name type="scientific">Crepidotus variabilis</name>
    <dbReference type="NCBI Taxonomy" id="179855"/>
    <lineage>
        <taxon>Eukaryota</taxon>
        <taxon>Fungi</taxon>
        <taxon>Dikarya</taxon>
        <taxon>Basidiomycota</taxon>
        <taxon>Agaricomycotina</taxon>
        <taxon>Agaricomycetes</taxon>
        <taxon>Agaricomycetidae</taxon>
        <taxon>Agaricales</taxon>
        <taxon>Agaricineae</taxon>
        <taxon>Crepidotaceae</taxon>
        <taxon>Crepidotus</taxon>
    </lineage>
</organism>
<dbReference type="GO" id="GO:0016020">
    <property type="term" value="C:membrane"/>
    <property type="evidence" value="ECO:0007669"/>
    <property type="project" value="UniProtKB-SubCell"/>
</dbReference>
<feature type="transmembrane region" description="Helical" evidence="6">
    <location>
        <begin position="44"/>
        <end position="66"/>
    </location>
</feature>
<feature type="transmembrane region" description="Helical" evidence="6">
    <location>
        <begin position="78"/>
        <end position="95"/>
    </location>
</feature>
<dbReference type="InterPro" id="IPR011701">
    <property type="entry name" value="MFS"/>
</dbReference>
<sequence length="394" mass="43078">RTQLPFGQLSILLFLRFCESASTSVIYPFLDELLAWITGEHEKVGYYAGTMEFIRQVVSLAVVMFWSQASDHVGRKPILFLGTFALATSTISFGISKAFWALVMSRCIFTGLNSNSGVIKGMIREITDESNNADAFAFLHAPWAIGYAFGAFVGGSLARPHTNFPSIFPGTVWKIFPYLLPCLIMGCLSGIGCLFISIFLREVCYTPNEPLLHSSEREQSSASPEYRQNEAPPPLRTLLTRPVVVACGNYCILGALHVSFNTLQPLFLAMPAHLGGLALAPPSIGYILATYGVFNALGQTFLLGRFVRLFGAKKVFMSAVAALIPLFLLPLAMNTWVRAYGFSWHAKAMLFIELACLFVVELGYGSVYIFINASAPNKRALGAVNGMGQTMVSV</sequence>
<keyword evidence="2" id="KW-0813">Transport</keyword>
<name>A0A9P6JV91_9AGAR</name>
<proteinExistence type="predicted"/>
<evidence type="ECO:0000256" key="4">
    <source>
        <dbReference type="ARBA" id="ARBA00022989"/>
    </source>
</evidence>
<feature type="transmembrane region" description="Helical" evidence="6">
    <location>
        <begin position="315"/>
        <end position="336"/>
    </location>
</feature>
<feature type="signal peptide" evidence="7">
    <location>
        <begin position="1"/>
        <end position="20"/>
    </location>
</feature>
<evidence type="ECO:0000313" key="9">
    <source>
        <dbReference type="Proteomes" id="UP000807306"/>
    </source>
</evidence>
<dbReference type="EMBL" id="MU157828">
    <property type="protein sequence ID" value="KAF9533629.1"/>
    <property type="molecule type" value="Genomic_DNA"/>
</dbReference>
<evidence type="ECO:0000256" key="6">
    <source>
        <dbReference type="SAM" id="Phobius"/>
    </source>
</evidence>
<dbReference type="AlphaFoldDB" id="A0A9P6JV91"/>
<evidence type="ECO:0000313" key="8">
    <source>
        <dbReference type="EMBL" id="KAF9533629.1"/>
    </source>
</evidence>
<evidence type="ECO:0000256" key="5">
    <source>
        <dbReference type="ARBA" id="ARBA00023136"/>
    </source>
</evidence>
<feature type="non-terminal residue" evidence="8">
    <location>
        <position position="1"/>
    </location>
</feature>
<dbReference type="Gene3D" id="1.20.1250.20">
    <property type="entry name" value="MFS general substrate transporter like domains"/>
    <property type="match status" value="1"/>
</dbReference>
<evidence type="ECO:0000256" key="1">
    <source>
        <dbReference type="ARBA" id="ARBA00004141"/>
    </source>
</evidence>
<feature type="transmembrane region" description="Helical" evidence="6">
    <location>
        <begin position="243"/>
        <end position="263"/>
    </location>
</feature>
<evidence type="ECO:0000256" key="3">
    <source>
        <dbReference type="ARBA" id="ARBA00022692"/>
    </source>
</evidence>
<keyword evidence="5 6" id="KW-0472">Membrane</keyword>
<evidence type="ECO:0000256" key="7">
    <source>
        <dbReference type="SAM" id="SignalP"/>
    </source>
</evidence>
<dbReference type="Proteomes" id="UP000807306">
    <property type="component" value="Unassembled WGS sequence"/>
</dbReference>
<feature type="transmembrane region" description="Helical" evidence="6">
    <location>
        <begin position="283"/>
        <end position="303"/>
    </location>
</feature>
<dbReference type="PANTHER" id="PTHR23504">
    <property type="entry name" value="MAJOR FACILITATOR SUPERFAMILY DOMAIN-CONTAINING PROTEIN 10"/>
    <property type="match status" value="1"/>
</dbReference>
<feature type="transmembrane region" description="Helical" evidence="6">
    <location>
        <begin position="348"/>
        <end position="371"/>
    </location>
</feature>
<keyword evidence="3 6" id="KW-0812">Transmembrane</keyword>
<accession>A0A9P6JV91</accession>
<keyword evidence="7" id="KW-0732">Signal</keyword>
<feature type="chain" id="PRO_5040206811" evidence="7">
    <location>
        <begin position="21"/>
        <end position="394"/>
    </location>
</feature>
<feature type="transmembrane region" description="Helical" evidence="6">
    <location>
        <begin position="135"/>
        <end position="158"/>
    </location>
</feature>
<dbReference type="SUPFAM" id="SSF103473">
    <property type="entry name" value="MFS general substrate transporter"/>
    <property type="match status" value="1"/>
</dbReference>
<feature type="non-terminal residue" evidence="8">
    <location>
        <position position="394"/>
    </location>
</feature>